<organism evidence="2 3">
    <name type="scientific">Deinococcus roseus</name>
    <dbReference type="NCBI Taxonomy" id="392414"/>
    <lineage>
        <taxon>Bacteria</taxon>
        <taxon>Thermotogati</taxon>
        <taxon>Deinococcota</taxon>
        <taxon>Deinococci</taxon>
        <taxon>Deinococcales</taxon>
        <taxon>Deinococcaceae</taxon>
        <taxon>Deinococcus</taxon>
    </lineage>
</organism>
<name>A0ABQ2CU99_9DEIO</name>
<feature type="chain" id="PRO_5045751838" description="DUF1795 domain-containing protein" evidence="1">
    <location>
        <begin position="21"/>
        <end position="149"/>
    </location>
</feature>
<sequence>MVQMKRLVWTGLLLLSTASAINVPLEGWTSLTPTVWVSEGSSCLLRETQHTKPFEPLATREDADAFGRKLKSALEQQKMKDVSTESTSRLNQWAVMAVYTMNSQGKGYYVTQVYLSEGGKLRTITGSARITSDDTCAFKMREFLRYGAY</sequence>
<evidence type="ECO:0008006" key="4">
    <source>
        <dbReference type="Google" id="ProtNLM"/>
    </source>
</evidence>
<gene>
    <name evidence="2" type="ORF">GCM10008938_04390</name>
</gene>
<evidence type="ECO:0000313" key="3">
    <source>
        <dbReference type="Proteomes" id="UP000632222"/>
    </source>
</evidence>
<feature type="signal peptide" evidence="1">
    <location>
        <begin position="1"/>
        <end position="20"/>
    </location>
</feature>
<dbReference type="EMBL" id="BMOD01000001">
    <property type="protein sequence ID" value="GGJ21301.1"/>
    <property type="molecule type" value="Genomic_DNA"/>
</dbReference>
<reference evidence="3" key="1">
    <citation type="journal article" date="2019" name="Int. J. Syst. Evol. Microbiol.">
        <title>The Global Catalogue of Microorganisms (GCM) 10K type strain sequencing project: providing services to taxonomists for standard genome sequencing and annotation.</title>
        <authorList>
            <consortium name="The Broad Institute Genomics Platform"/>
            <consortium name="The Broad Institute Genome Sequencing Center for Infectious Disease"/>
            <person name="Wu L."/>
            <person name="Ma J."/>
        </authorList>
    </citation>
    <scope>NUCLEOTIDE SEQUENCE [LARGE SCALE GENOMIC DNA]</scope>
    <source>
        <strain evidence="3">JCM 14370</strain>
    </source>
</reference>
<proteinExistence type="predicted"/>
<keyword evidence="1" id="KW-0732">Signal</keyword>
<accession>A0ABQ2CU99</accession>
<evidence type="ECO:0000256" key="1">
    <source>
        <dbReference type="SAM" id="SignalP"/>
    </source>
</evidence>
<dbReference type="Proteomes" id="UP000632222">
    <property type="component" value="Unassembled WGS sequence"/>
</dbReference>
<comment type="caution">
    <text evidence="2">The sequence shown here is derived from an EMBL/GenBank/DDBJ whole genome shotgun (WGS) entry which is preliminary data.</text>
</comment>
<evidence type="ECO:0000313" key="2">
    <source>
        <dbReference type="EMBL" id="GGJ21301.1"/>
    </source>
</evidence>
<keyword evidence="3" id="KW-1185">Reference proteome</keyword>
<protein>
    <recommendedName>
        <fullName evidence="4">DUF1795 domain-containing protein</fullName>
    </recommendedName>
</protein>